<feature type="compositionally biased region" description="Basic and acidic residues" evidence="1">
    <location>
        <begin position="106"/>
        <end position="122"/>
    </location>
</feature>
<accession>A0A8T0PEG9</accession>
<feature type="region of interest" description="Disordered" evidence="1">
    <location>
        <begin position="1"/>
        <end position="181"/>
    </location>
</feature>
<proteinExistence type="predicted"/>
<dbReference type="Proteomes" id="UP000823388">
    <property type="component" value="Chromosome 8K"/>
</dbReference>
<keyword evidence="3" id="KW-1185">Reference proteome</keyword>
<evidence type="ECO:0000313" key="3">
    <source>
        <dbReference type="Proteomes" id="UP000823388"/>
    </source>
</evidence>
<comment type="caution">
    <text evidence="2">The sequence shown here is derived from an EMBL/GenBank/DDBJ whole genome shotgun (WGS) entry which is preliminary data.</text>
</comment>
<name>A0A8T0PEG9_PANVG</name>
<dbReference type="EMBL" id="CM029051">
    <property type="protein sequence ID" value="KAG2560531.1"/>
    <property type="molecule type" value="Genomic_DNA"/>
</dbReference>
<dbReference type="AlphaFoldDB" id="A0A8T0PEG9"/>
<feature type="compositionally biased region" description="Gly residues" evidence="1">
    <location>
        <begin position="171"/>
        <end position="181"/>
    </location>
</feature>
<sequence>MMRRSRDAFEGRRAFLRPRGRRSSRHPERRGGQSQICGASPYGGGSGAQGRCCPAWPTVSIDRRDGRVGRRILPALMVEDIPVRESRGKRRASTSSSPATALDPAPGRRDHRVGEGQDEHHWGASSNNGGGARKRKTPVPGTGTSSSSDMEHEGTGVEEVIVAEDKEHLHGGGTAGGYSDG</sequence>
<evidence type="ECO:0000313" key="2">
    <source>
        <dbReference type="EMBL" id="KAG2560531.1"/>
    </source>
</evidence>
<gene>
    <name evidence="2" type="ORF">PVAP13_8KG097700</name>
</gene>
<organism evidence="2 3">
    <name type="scientific">Panicum virgatum</name>
    <name type="common">Blackwell switchgrass</name>
    <dbReference type="NCBI Taxonomy" id="38727"/>
    <lineage>
        <taxon>Eukaryota</taxon>
        <taxon>Viridiplantae</taxon>
        <taxon>Streptophyta</taxon>
        <taxon>Embryophyta</taxon>
        <taxon>Tracheophyta</taxon>
        <taxon>Spermatophyta</taxon>
        <taxon>Magnoliopsida</taxon>
        <taxon>Liliopsida</taxon>
        <taxon>Poales</taxon>
        <taxon>Poaceae</taxon>
        <taxon>PACMAD clade</taxon>
        <taxon>Panicoideae</taxon>
        <taxon>Panicodae</taxon>
        <taxon>Paniceae</taxon>
        <taxon>Panicinae</taxon>
        <taxon>Panicum</taxon>
        <taxon>Panicum sect. Hiantes</taxon>
    </lineage>
</organism>
<feature type="compositionally biased region" description="Basic residues" evidence="1">
    <location>
        <begin position="14"/>
        <end position="24"/>
    </location>
</feature>
<evidence type="ECO:0000256" key="1">
    <source>
        <dbReference type="SAM" id="MobiDB-lite"/>
    </source>
</evidence>
<feature type="compositionally biased region" description="Basic and acidic residues" evidence="1">
    <location>
        <begin position="1"/>
        <end position="13"/>
    </location>
</feature>
<feature type="compositionally biased region" description="Low complexity" evidence="1">
    <location>
        <begin position="93"/>
        <end position="105"/>
    </location>
</feature>
<protein>
    <submittedName>
        <fullName evidence="2">Uncharacterized protein</fullName>
    </submittedName>
</protein>
<reference evidence="2" key="1">
    <citation type="submission" date="2020-05" db="EMBL/GenBank/DDBJ databases">
        <title>WGS assembly of Panicum virgatum.</title>
        <authorList>
            <person name="Lovell J.T."/>
            <person name="Jenkins J."/>
            <person name="Shu S."/>
            <person name="Juenger T.E."/>
            <person name="Schmutz J."/>
        </authorList>
    </citation>
    <scope>NUCLEOTIDE SEQUENCE</scope>
    <source>
        <strain evidence="2">AP13</strain>
    </source>
</reference>